<keyword evidence="4" id="KW-1185">Reference proteome</keyword>
<feature type="compositionally biased region" description="Low complexity" evidence="1">
    <location>
        <begin position="214"/>
        <end position="223"/>
    </location>
</feature>
<evidence type="ECO:0000313" key="3">
    <source>
        <dbReference type="EMBL" id="CAD7675616.1"/>
    </source>
</evidence>
<feature type="region of interest" description="Disordered" evidence="1">
    <location>
        <begin position="16"/>
        <end position="266"/>
    </location>
</feature>
<evidence type="ECO:0000313" key="4">
    <source>
        <dbReference type="Proteomes" id="UP000645828"/>
    </source>
</evidence>
<feature type="compositionally biased region" description="Basic residues" evidence="1">
    <location>
        <begin position="137"/>
        <end position="147"/>
    </location>
</feature>
<dbReference type="AlphaFoldDB" id="A0A811YEI8"/>
<feature type="compositionally biased region" description="Basic and acidic residues" evidence="1">
    <location>
        <begin position="27"/>
        <end position="39"/>
    </location>
</feature>
<proteinExistence type="predicted"/>
<sequence>MIFHILLILYSITQPRVRPPKTPRPVRALDARRRTEQRLRCSGLESDGRPRPPRRAPPLTPAPGGCSGLGPPPPLPLPAAPRGRAARPARRSAAAAAASRAAASAGGWSALEFERGPGPSQRHLRSRPPPPSSNSRSLRHSASHRPRAAGAPCSQSRGRLLNPPRRRRSPHAPAPAIGPIAGPDGSCSPRSRGRRARACAGRGSGRREAREARAATAAAAAAREAARSPLVAPGPPRADAGAAGEAPGARRRQLCQSLPPQGPAGAWGRRAVQLRQACPGAGSSGAGRAAARRRGPRVTFPSPPNAHLCVRTLQLLMGSGLAW</sequence>
<feature type="signal peptide" evidence="2">
    <location>
        <begin position="1"/>
        <end position="15"/>
    </location>
</feature>
<feature type="compositionally biased region" description="Low complexity" evidence="1">
    <location>
        <begin position="237"/>
        <end position="247"/>
    </location>
</feature>
<feature type="chain" id="PRO_5032407883" evidence="2">
    <location>
        <begin position="16"/>
        <end position="323"/>
    </location>
</feature>
<organism evidence="3 4">
    <name type="scientific">Nyctereutes procyonoides</name>
    <name type="common">Raccoon dog</name>
    <name type="synonym">Canis procyonoides</name>
    <dbReference type="NCBI Taxonomy" id="34880"/>
    <lineage>
        <taxon>Eukaryota</taxon>
        <taxon>Metazoa</taxon>
        <taxon>Chordata</taxon>
        <taxon>Craniata</taxon>
        <taxon>Vertebrata</taxon>
        <taxon>Euteleostomi</taxon>
        <taxon>Mammalia</taxon>
        <taxon>Eutheria</taxon>
        <taxon>Laurasiatheria</taxon>
        <taxon>Carnivora</taxon>
        <taxon>Caniformia</taxon>
        <taxon>Canidae</taxon>
        <taxon>Nyctereutes</taxon>
    </lineage>
</organism>
<reference evidence="3" key="1">
    <citation type="submission" date="2020-12" db="EMBL/GenBank/DDBJ databases">
        <authorList>
            <consortium name="Molecular Ecology Group"/>
        </authorList>
    </citation>
    <scope>NUCLEOTIDE SEQUENCE</scope>
    <source>
        <strain evidence="3">TBG_1078</strain>
    </source>
</reference>
<feature type="compositionally biased region" description="Low complexity" evidence="1">
    <location>
        <begin position="174"/>
        <end position="183"/>
    </location>
</feature>
<gene>
    <name evidence="3" type="ORF">NYPRO_LOCUS8411</name>
</gene>
<protein>
    <submittedName>
        <fullName evidence="3">(raccoon dog) hypothetical protein</fullName>
    </submittedName>
</protein>
<name>A0A811YEI8_NYCPR</name>
<dbReference type="EMBL" id="CAJHUB010000675">
    <property type="protein sequence ID" value="CAD7675616.1"/>
    <property type="molecule type" value="Genomic_DNA"/>
</dbReference>
<feature type="compositionally biased region" description="Low complexity" evidence="1">
    <location>
        <begin position="148"/>
        <end position="163"/>
    </location>
</feature>
<evidence type="ECO:0000256" key="2">
    <source>
        <dbReference type="SAM" id="SignalP"/>
    </source>
</evidence>
<feature type="compositionally biased region" description="Pro residues" evidence="1">
    <location>
        <begin position="70"/>
        <end position="79"/>
    </location>
</feature>
<dbReference type="Proteomes" id="UP000645828">
    <property type="component" value="Unassembled WGS sequence"/>
</dbReference>
<comment type="caution">
    <text evidence="3">The sequence shown here is derived from an EMBL/GenBank/DDBJ whole genome shotgun (WGS) entry which is preliminary data.</text>
</comment>
<evidence type="ECO:0000256" key="1">
    <source>
        <dbReference type="SAM" id="MobiDB-lite"/>
    </source>
</evidence>
<accession>A0A811YEI8</accession>
<feature type="compositionally biased region" description="Low complexity" evidence="1">
    <location>
        <begin position="91"/>
        <end position="111"/>
    </location>
</feature>
<keyword evidence="2" id="KW-0732">Signal</keyword>
<feature type="region of interest" description="Disordered" evidence="1">
    <location>
        <begin position="278"/>
        <end position="304"/>
    </location>
</feature>